<dbReference type="InterPro" id="IPR029063">
    <property type="entry name" value="SAM-dependent_MTases_sf"/>
</dbReference>
<dbReference type="RefSeq" id="WP_006099150.1">
    <property type="nucleotide sequence ID" value="NZ_DS989844.1"/>
</dbReference>
<evidence type="ECO:0000313" key="2">
    <source>
        <dbReference type="EMBL" id="EDX77037.1"/>
    </source>
</evidence>
<dbReference type="STRING" id="118168.MC7420_174"/>
<dbReference type="CDD" id="cd02440">
    <property type="entry name" value="AdoMet_MTases"/>
    <property type="match status" value="1"/>
</dbReference>
<dbReference type="GO" id="GO:0008168">
    <property type="term" value="F:methyltransferase activity"/>
    <property type="evidence" value="ECO:0007669"/>
    <property type="project" value="UniProtKB-KW"/>
</dbReference>
<dbReference type="InterPro" id="IPR050447">
    <property type="entry name" value="Erg6_SMT_methyltransf"/>
</dbReference>
<accession>B4VLD3</accession>
<dbReference type="SUPFAM" id="SSF53335">
    <property type="entry name" value="S-adenosyl-L-methionine-dependent methyltransferases"/>
    <property type="match status" value="1"/>
</dbReference>
<dbReference type="HOGENOM" id="CLU_1000069_0_0_3"/>
<dbReference type="PANTHER" id="PTHR44068">
    <property type="entry name" value="ZGC:194242"/>
    <property type="match status" value="1"/>
</dbReference>
<dbReference type="InterPro" id="IPR041698">
    <property type="entry name" value="Methyltransf_25"/>
</dbReference>
<protein>
    <submittedName>
        <fullName evidence="2">Methyltransferase domain family</fullName>
    </submittedName>
</protein>
<name>B4VLD3_9CYAN</name>
<dbReference type="Gene3D" id="3.40.50.150">
    <property type="entry name" value="Vaccinia Virus protein VP39"/>
    <property type="match status" value="1"/>
</dbReference>
<dbReference type="OrthoDB" id="9804312at2"/>
<feature type="domain" description="Methyltransferase" evidence="1">
    <location>
        <begin position="44"/>
        <end position="141"/>
    </location>
</feature>
<dbReference type="GO" id="GO:0032259">
    <property type="term" value="P:methylation"/>
    <property type="evidence" value="ECO:0007669"/>
    <property type="project" value="UniProtKB-KW"/>
</dbReference>
<dbReference type="PANTHER" id="PTHR44068:SF11">
    <property type="entry name" value="GERANYL DIPHOSPHATE 2-C-METHYLTRANSFERASE"/>
    <property type="match status" value="1"/>
</dbReference>
<reference evidence="2 3" key="1">
    <citation type="submission" date="2008-07" db="EMBL/GenBank/DDBJ databases">
        <authorList>
            <person name="Tandeau de Marsac N."/>
            <person name="Ferriera S."/>
            <person name="Johnson J."/>
            <person name="Kravitz S."/>
            <person name="Beeson K."/>
            <person name="Sutton G."/>
            <person name="Rogers Y.-H."/>
            <person name="Friedman R."/>
            <person name="Frazier M."/>
            <person name="Venter J.C."/>
        </authorList>
    </citation>
    <scope>NUCLEOTIDE SEQUENCE [LARGE SCALE GENOMIC DNA]</scope>
    <source>
        <strain evidence="2 3">PCC 7420</strain>
    </source>
</reference>
<evidence type="ECO:0000313" key="3">
    <source>
        <dbReference type="Proteomes" id="UP000003835"/>
    </source>
</evidence>
<keyword evidence="2" id="KW-0489">Methyltransferase</keyword>
<dbReference type="EMBL" id="DS989844">
    <property type="protein sequence ID" value="EDX77037.1"/>
    <property type="molecule type" value="Genomic_DNA"/>
</dbReference>
<dbReference type="Pfam" id="PF13649">
    <property type="entry name" value="Methyltransf_25"/>
    <property type="match status" value="1"/>
</dbReference>
<evidence type="ECO:0000259" key="1">
    <source>
        <dbReference type="Pfam" id="PF13649"/>
    </source>
</evidence>
<proteinExistence type="predicted"/>
<dbReference type="AlphaFoldDB" id="B4VLD3"/>
<dbReference type="eggNOG" id="COG2226">
    <property type="taxonomic scope" value="Bacteria"/>
</dbReference>
<keyword evidence="2" id="KW-0808">Transferase</keyword>
<gene>
    <name evidence="2" type="ORF">MC7420_174</name>
</gene>
<dbReference type="Proteomes" id="UP000003835">
    <property type="component" value="Unassembled WGS sequence"/>
</dbReference>
<organism evidence="2 3">
    <name type="scientific">Coleofasciculus chthonoplastes PCC 7420</name>
    <dbReference type="NCBI Taxonomy" id="118168"/>
    <lineage>
        <taxon>Bacteria</taxon>
        <taxon>Bacillati</taxon>
        <taxon>Cyanobacteriota</taxon>
        <taxon>Cyanophyceae</taxon>
        <taxon>Coleofasciculales</taxon>
        <taxon>Coleofasciculaceae</taxon>
        <taxon>Coleofasciculus</taxon>
    </lineage>
</organism>
<keyword evidence="3" id="KW-1185">Reference proteome</keyword>
<sequence length="278" mass="31701">MEHGTGIKELELLNIEWQLDHHFAKKQHRQQIVNDLQLKPGDWVLDLGCGAGLWSSMFAEKVKPNGRVIGVDIDSRWIEYGEQNLEQNPLKDMIEYRVDDLRNLSFAPETFDLVFISGCSPYLADIHAVLAQQKQITKKCGRIADRSWDDGMFIVHPISPYLSGKVMLAVAQAFEERTPEQYFDNYFGRKSHSIFRQTGFADISTTSYALQLLPPLSPAAKHYITGNAQLYTKIAAPYLSQAELNQWSGYFDPHSDTYILDRDDFYYGILEVLTVGTV</sequence>